<dbReference type="Gene3D" id="3.10.105.10">
    <property type="entry name" value="Dipeptide-binding Protein, Domain 3"/>
    <property type="match status" value="1"/>
</dbReference>
<dbReference type="InterPro" id="IPR000914">
    <property type="entry name" value="SBP_5_dom"/>
</dbReference>
<evidence type="ECO:0000313" key="2">
    <source>
        <dbReference type="EMBL" id="GHO59639.1"/>
    </source>
</evidence>
<accession>A0ABQ3V389</accession>
<reference evidence="2 3" key="1">
    <citation type="journal article" date="2021" name="Int. J. Syst. Evol. Microbiol.">
        <title>Reticulibacter mediterranei gen. nov., sp. nov., within the new family Reticulibacteraceae fam. nov., and Ktedonospora formicarum gen. nov., sp. nov., Ktedonobacter robiniae sp. nov., Dictyobacter formicarum sp. nov. and Dictyobacter arantiisoli sp. nov., belonging to the class Ktedonobacteria.</title>
        <authorList>
            <person name="Yabe S."/>
            <person name="Zheng Y."/>
            <person name="Wang C.M."/>
            <person name="Sakai Y."/>
            <person name="Abe K."/>
            <person name="Yokota A."/>
            <person name="Donadio S."/>
            <person name="Cavaletti L."/>
            <person name="Monciardini P."/>
        </authorList>
    </citation>
    <scope>NUCLEOTIDE SEQUENCE [LARGE SCALE GENOMIC DNA]</scope>
    <source>
        <strain evidence="2 3">SOSP1-30</strain>
    </source>
</reference>
<sequence>MTPNVLSRSLRKGGHGKGRMVLFSLVAIFATLLSACGGDNTSNSGSKTTTLNVLASPNGNFKASNFNPFIDPSNGAMYGAQGMIYETLIYMNRYDGGVTDMLASDHKLADDASSVTFTIRNGVKWNDGQAFSADDVIFTLNLLKQYPALDQQGLWTNIIKDVTNPDSNTIKVDFKSPNSIALWNFSQLYIVPKHTWSSVSDPATYTNDKPVGTGPYTLKSFGPQAYTLQKNTSYWQSGLPKIDQLRYLATSDNTAAQLKISKGEIDWAGVGWDPKYDASFTQVDPQHYHHWFPGNNTVMLYLNLTRAPFNDLKVRQAISLAINRDDIHAKAALYADPANPTAVLPSHKAFLSSDYQNAKFSPDAAQAESLLKEAGYTKGSDGIYQKNGKKISFQMIVPSGWADWEATLAVISDNLKAIGIDAKPNSLATPDVYTAALNKGDYDAAISWTDKGPSPYFTFVDLLRSDKTWGNGKVIAGGSTNWEHWQDSATDKLLNQYLASADPNAQKQAIQGIEKIMVDQLPVIPLDYNVGWFEYTTKTAVGWPDQNNPYAYGSPFDAPDNENIVLHLSPANS</sequence>
<dbReference type="InterPro" id="IPR039424">
    <property type="entry name" value="SBP_5"/>
</dbReference>
<keyword evidence="3" id="KW-1185">Reference proteome</keyword>
<dbReference type="EMBL" id="BNJG01000003">
    <property type="protein sequence ID" value="GHO59639.1"/>
    <property type="molecule type" value="Genomic_DNA"/>
</dbReference>
<gene>
    <name evidence="2" type="ORF">KSB_81140</name>
</gene>
<dbReference type="PIRSF" id="PIRSF002741">
    <property type="entry name" value="MppA"/>
    <property type="match status" value="1"/>
</dbReference>
<organism evidence="2 3">
    <name type="scientific">Ktedonobacter robiniae</name>
    <dbReference type="NCBI Taxonomy" id="2778365"/>
    <lineage>
        <taxon>Bacteria</taxon>
        <taxon>Bacillati</taxon>
        <taxon>Chloroflexota</taxon>
        <taxon>Ktedonobacteria</taxon>
        <taxon>Ktedonobacterales</taxon>
        <taxon>Ktedonobacteraceae</taxon>
        <taxon>Ktedonobacter</taxon>
    </lineage>
</organism>
<evidence type="ECO:0000313" key="3">
    <source>
        <dbReference type="Proteomes" id="UP000654345"/>
    </source>
</evidence>
<dbReference type="SUPFAM" id="SSF53850">
    <property type="entry name" value="Periplasmic binding protein-like II"/>
    <property type="match status" value="1"/>
</dbReference>
<dbReference type="Pfam" id="PF00496">
    <property type="entry name" value="SBP_bac_5"/>
    <property type="match status" value="1"/>
</dbReference>
<dbReference type="CDD" id="cd08509">
    <property type="entry name" value="PBP2_TmCBP_oligosaccharides_like"/>
    <property type="match status" value="1"/>
</dbReference>
<dbReference type="Proteomes" id="UP000654345">
    <property type="component" value="Unassembled WGS sequence"/>
</dbReference>
<proteinExistence type="predicted"/>
<feature type="domain" description="Solute-binding protein family 5" evidence="1">
    <location>
        <begin position="100"/>
        <end position="469"/>
    </location>
</feature>
<dbReference type="RefSeq" id="WP_201375806.1">
    <property type="nucleotide sequence ID" value="NZ_BNJG01000003.1"/>
</dbReference>
<dbReference type="Gene3D" id="3.40.190.10">
    <property type="entry name" value="Periplasmic binding protein-like II"/>
    <property type="match status" value="1"/>
</dbReference>
<dbReference type="InterPro" id="IPR030678">
    <property type="entry name" value="Peptide/Ni-bd"/>
</dbReference>
<name>A0ABQ3V389_9CHLR</name>
<protein>
    <submittedName>
        <fullName evidence="2">Peptide ABC transporter substrate-binding protein</fullName>
    </submittedName>
</protein>
<comment type="caution">
    <text evidence="2">The sequence shown here is derived from an EMBL/GenBank/DDBJ whole genome shotgun (WGS) entry which is preliminary data.</text>
</comment>
<dbReference type="PANTHER" id="PTHR30290">
    <property type="entry name" value="PERIPLASMIC BINDING COMPONENT OF ABC TRANSPORTER"/>
    <property type="match status" value="1"/>
</dbReference>
<dbReference type="Gene3D" id="3.90.76.10">
    <property type="entry name" value="Dipeptide-binding Protein, Domain 1"/>
    <property type="match status" value="1"/>
</dbReference>
<evidence type="ECO:0000259" key="1">
    <source>
        <dbReference type="Pfam" id="PF00496"/>
    </source>
</evidence>